<dbReference type="SUPFAM" id="SSF52799">
    <property type="entry name" value="(Phosphotyrosine protein) phosphatases II"/>
    <property type="match status" value="1"/>
</dbReference>
<gene>
    <name evidence="2" type="ORF">GGR16_000357</name>
</gene>
<organism evidence="2 3">
    <name type="scientific">Chelatococcus caeni</name>
    <dbReference type="NCBI Taxonomy" id="1348468"/>
    <lineage>
        <taxon>Bacteria</taxon>
        <taxon>Pseudomonadati</taxon>
        <taxon>Pseudomonadota</taxon>
        <taxon>Alphaproteobacteria</taxon>
        <taxon>Hyphomicrobiales</taxon>
        <taxon>Chelatococcaceae</taxon>
        <taxon>Chelatococcus</taxon>
    </lineage>
</organism>
<name>A0A840BPE8_9HYPH</name>
<proteinExistence type="predicted"/>
<evidence type="ECO:0000259" key="1">
    <source>
        <dbReference type="PROSITE" id="PS50056"/>
    </source>
</evidence>
<protein>
    <recommendedName>
        <fullName evidence="1">Tyrosine specific protein phosphatases domain-containing protein</fullName>
    </recommendedName>
</protein>
<dbReference type="InterPro" id="IPR016130">
    <property type="entry name" value="Tyr_Pase_AS"/>
</dbReference>
<dbReference type="Proteomes" id="UP000577362">
    <property type="component" value="Unassembled WGS sequence"/>
</dbReference>
<dbReference type="InterPro" id="IPR029021">
    <property type="entry name" value="Prot-tyrosine_phosphatase-like"/>
</dbReference>
<dbReference type="PROSITE" id="PS50056">
    <property type="entry name" value="TYR_PHOSPHATASE_2"/>
    <property type="match status" value="1"/>
</dbReference>
<evidence type="ECO:0000313" key="2">
    <source>
        <dbReference type="EMBL" id="MBB4015351.1"/>
    </source>
</evidence>
<dbReference type="RefSeq" id="WP_183315542.1">
    <property type="nucleotide sequence ID" value="NZ_JACIEN010000001.1"/>
</dbReference>
<accession>A0A840BPE8</accession>
<sequence length="171" mass="18266">MPALHVCPLSRLAETVAAVRASHVLTLINAATPVPRPDGIGPEQHLFIGVSDIIEAMDGHILPGEEHARQVIGFVRGWDRARPMVVHCYAGISRSTAAAYIGLCALRPDLDELLLAERLRQAAPSATPNARLVAAADKLLDRRGRMSEAVAAIGRGVDAFEGTPFALPLDR</sequence>
<dbReference type="PROSITE" id="PS00383">
    <property type="entry name" value="TYR_PHOSPHATASE_1"/>
    <property type="match status" value="1"/>
</dbReference>
<keyword evidence="3" id="KW-1185">Reference proteome</keyword>
<evidence type="ECO:0000313" key="3">
    <source>
        <dbReference type="Proteomes" id="UP000577362"/>
    </source>
</evidence>
<feature type="domain" description="Tyrosine specific protein phosphatases" evidence="1">
    <location>
        <begin position="69"/>
        <end position="132"/>
    </location>
</feature>
<dbReference type="InterPro" id="IPR000387">
    <property type="entry name" value="Tyr_Pase_dom"/>
</dbReference>
<dbReference type="Gene3D" id="3.90.190.10">
    <property type="entry name" value="Protein tyrosine phosphatase superfamily"/>
    <property type="match status" value="1"/>
</dbReference>
<dbReference type="AlphaFoldDB" id="A0A840BPE8"/>
<dbReference type="EMBL" id="JACIEN010000001">
    <property type="protein sequence ID" value="MBB4015351.1"/>
    <property type="molecule type" value="Genomic_DNA"/>
</dbReference>
<reference evidence="2 3" key="1">
    <citation type="submission" date="2020-08" db="EMBL/GenBank/DDBJ databases">
        <title>Genomic Encyclopedia of Type Strains, Phase IV (KMG-IV): sequencing the most valuable type-strain genomes for metagenomic binning, comparative biology and taxonomic classification.</title>
        <authorList>
            <person name="Goeker M."/>
        </authorList>
    </citation>
    <scope>NUCLEOTIDE SEQUENCE [LARGE SCALE GENOMIC DNA]</scope>
    <source>
        <strain evidence="2 3">DSM 103737</strain>
    </source>
</reference>
<comment type="caution">
    <text evidence="2">The sequence shown here is derived from an EMBL/GenBank/DDBJ whole genome shotgun (WGS) entry which is preliminary data.</text>
</comment>